<gene>
    <name evidence="2" type="ORF">PCANC_00360</name>
</gene>
<sequence>MNLRQNTASRFPYLDNPESIIRAANAARRQAAATASQARLRARIQLGRLPALPASPPPILTTPIGLPPATPYLIPTLSLPPPTLPELTRSNQPSSNHMENITPTYPTSQAGSNQQPWLTTQTSAPPIGSSHQGMLQAQEDRAALEARIARLEEAILLLSVKSEATPQPTAALSSIPGRIDLQQF</sequence>
<feature type="coiled-coil region" evidence="1">
    <location>
        <begin position="134"/>
        <end position="161"/>
    </location>
</feature>
<dbReference type="EMBL" id="PGCJ01000001">
    <property type="protein sequence ID" value="PLW58745.1"/>
    <property type="molecule type" value="Genomic_DNA"/>
</dbReference>
<evidence type="ECO:0000313" key="3">
    <source>
        <dbReference type="Proteomes" id="UP000235388"/>
    </source>
</evidence>
<keyword evidence="3" id="KW-1185">Reference proteome</keyword>
<accession>A0A2N5W931</accession>
<reference evidence="2 3" key="1">
    <citation type="submission" date="2017-11" db="EMBL/GenBank/DDBJ databases">
        <title>De novo assembly and phasing of dikaryotic genomes from two isolates of Puccinia coronata f. sp. avenae, the causal agent of oat crown rust.</title>
        <authorList>
            <person name="Miller M.E."/>
            <person name="Zhang Y."/>
            <person name="Omidvar V."/>
            <person name="Sperschneider J."/>
            <person name="Schwessinger B."/>
            <person name="Raley C."/>
            <person name="Palmer J.M."/>
            <person name="Garnica D."/>
            <person name="Upadhyaya N."/>
            <person name="Rathjen J."/>
            <person name="Taylor J.M."/>
            <person name="Park R.F."/>
            <person name="Dodds P.N."/>
            <person name="Hirsch C.D."/>
            <person name="Kianian S.F."/>
            <person name="Figueroa M."/>
        </authorList>
    </citation>
    <scope>NUCLEOTIDE SEQUENCE [LARGE SCALE GENOMIC DNA]</scope>
    <source>
        <strain evidence="2">12NC29</strain>
    </source>
</reference>
<evidence type="ECO:0000313" key="2">
    <source>
        <dbReference type="EMBL" id="PLW58745.1"/>
    </source>
</evidence>
<evidence type="ECO:0000256" key="1">
    <source>
        <dbReference type="SAM" id="Coils"/>
    </source>
</evidence>
<comment type="caution">
    <text evidence="2">The sequence shown here is derived from an EMBL/GenBank/DDBJ whole genome shotgun (WGS) entry which is preliminary data.</text>
</comment>
<name>A0A2N5W931_9BASI</name>
<dbReference type="AlphaFoldDB" id="A0A2N5W931"/>
<dbReference type="Proteomes" id="UP000235388">
    <property type="component" value="Unassembled WGS sequence"/>
</dbReference>
<organism evidence="2 3">
    <name type="scientific">Puccinia coronata f. sp. avenae</name>
    <dbReference type="NCBI Taxonomy" id="200324"/>
    <lineage>
        <taxon>Eukaryota</taxon>
        <taxon>Fungi</taxon>
        <taxon>Dikarya</taxon>
        <taxon>Basidiomycota</taxon>
        <taxon>Pucciniomycotina</taxon>
        <taxon>Pucciniomycetes</taxon>
        <taxon>Pucciniales</taxon>
        <taxon>Pucciniaceae</taxon>
        <taxon>Puccinia</taxon>
    </lineage>
</organism>
<protein>
    <submittedName>
        <fullName evidence="2">Uncharacterized protein</fullName>
    </submittedName>
</protein>
<keyword evidence="1" id="KW-0175">Coiled coil</keyword>
<proteinExistence type="predicted"/>